<dbReference type="Pfam" id="PF19055">
    <property type="entry name" value="ABC2_membrane_7"/>
    <property type="match status" value="1"/>
</dbReference>
<feature type="transmembrane region" description="Helical" evidence="8">
    <location>
        <begin position="418"/>
        <end position="444"/>
    </location>
</feature>
<feature type="transmembrane region" description="Helical" evidence="8">
    <location>
        <begin position="456"/>
        <end position="474"/>
    </location>
</feature>
<feature type="transmembrane region" description="Helical" evidence="8">
    <location>
        <begin position="374"/>
        <end position="397"/>
    </location>
</feature>
<proteinExistence type="inferred from homology"/>
<evidence type="ECO:0000256" key="4">
    <source>
        <dbReference type="ARBA" id="ARBA00022692"/>
    </source>
</evidence>
<evidence type="ECO:0000259" key="10">
    <source>
        <dbReference type="Pfam" id="PF01061"/>
    </source>
</evidence>
<evidence type="ECO:0000256" key="5">
    <source>
        <dbReference type="ARBA" id="ARBA00022989"/>
    </source>
</evidence>
<evidence type="ECO:0000256" key="7">
    <source>
        <dbReference type="SAM" id="MobiDB-lite"/>
    </source>
</evidence>
<feature type="domain" description="ABC-2 type transporter transmembrane" evidence="10">
    <location>
        <begin position="326"/>
        <end position="534"/>
    </location>
</feature>
<dbReference type="OrthoDB" id="66620at2759"/>
<feature type="domain" description="ABC transporter family G" evidence="11">
    <location>
        <begin position="207"/>
        <end position="264"/>
    </location>
</feature>
<dbReference type="InterPro" id="IPR003439">
    <property type="entry name" value="ABC_transporter-like_ATP-bd"/>
</dbReference>
<dbReference type="PANTHER" id="PTHR48042:SF11">
    <property type="entry name" value="ABC TRANSPORTER G FAMILY MEMBER 11"/>
    <property type="match status" value="1"/>
</dbReference>
<keyword evidence="3" id="KW-0813">Transport</keyword>
<evidence type="ECO:0000313" key="13">
    <source>
        <dbReference type="Proteomes" id="UP000008065"/>
    </source>
</evidence>
<dbReference type="PROSITE" id="PS00211">
    <property type="entry name" value="ABC_TRANSPORTER_1"/>
    <property type="match status" value="1"/>
</dbReference>
<evidence type="ECO:0000256" key="1">
    <source>
        <dbReference type="ARBA" id="ARBA00004141"/>
    </source>
</evidence>
<dbReference type="InterPro" id="IPR027417">
    <property type="entry name" value="P-loop_NTPase"/>
</dbReference>
<evidence type="ECO:0000256" key="6">
    <source>
        <dbReference type="ARBA" id="ARBA00023136"/>
    </source>
</evidence>
<dbReference type="GeneID" id="20831143"/>
<comment type="similarity">
    <text evidence="2">Belongs to the ABC transporter superfamily. ABCG family. Eye pigment precursor importer (TC 3.A.1.204) subfamily.</text>
</comment>
<sequence>MGISSSSSEHSTNVERKNPVVEGIDIERHAVAESHLVNTTVKNISWKGVTVTVKDRETKEPKNIVDNVEGIVEAACMGPSGSGKTTLLNFLASRPLPSASGGGTTTSGSVLINGQPTSTSTFREITRFVEQEDTLIGSLTVRETLDFSFRLASSSKVLPKRERIARIEGLLDAFGLRGQKDALIGTPIRKGISGGQKRRLVVIASIHQPSTATFNLFDKLMLLSAGKMHYFGPVAGVTEHYEALGHEVPLHVNPAEFLLDLVNIDFASEREEAVKALDDMQTAWQGSERSKQLTAAVAEAEARGGEQVDTSTAGLGGKPGLIGSTATLLHRSFVKSYRDVVAYGIRAAMYFGLAIMVGTVWVRLDAAQESIIPFINALFFGSAFMSFMAVAYCPAWLEDYFQYVKERRNGLYGPTALIISNFLIGIPYLFGFSLLFSVISYWLVNFQPTATAFFTWVFWLFCDLLAAESLVVFMSSLFPSFVISLALVAFANGLWMSVDGFMVQPTILNVFYKYVFHYWDYQKYVFENMMINEFKDRVYTCGKLPEGMTGVNGSNCQCMFQTDLADQCLIRGQGVLDQYGYKPGKQGRDIGIMFCIIVGWRLAAWVVLKLKK</sequence>
<feature type="region of interest" description="Disordered" evidence="7">
    <location>
        <begin position="1"/>
        <end position="20"/>
    </location>
</feature>
<dbReference type="Pfam" id="PF00005">
    <property type="entry name" value="ABC_tran"/>
    <property type="match status" value="1"/>
</dbReference>
<dbReference type="InterPro" id="IPR043926">
    <property type="entry name" value="ABCG_dom"/>
</dbReference>
<dbReference type="GO" id="GO:0005524">
    <property type="term" value="F:ATP binding"/>
    <property type="evidence" value="ECO:0007669"/>
    <property type="project" value="InterPro"/>
</dbReference>
<comment type="subcellular location">
    <subcellularLocation>
        <location evidence="1">Membrane</location>
        <topology evidence="1">Multi-pass membrane protein</topology>
    </subcellularLocation>
</comment>
<dbReference type="PANTHER" id="PTHR48042">
    <property type="entry name" value="ABC TRANSPORTER G FAMILY MEMBER 11"/>
    <property type="match status" value="1"/>
</dbReference>
<feature type="transmembrane region" description="Helical" evidence="8">
    <location>
        <begin position="590"/>
        <end position="608"/>
    </location>
</feature>
<evidence type="ECO:0000256" key="2">
    <source>
        <dbReference type="ARBA" id="ARBA00005814"/>
    </source>
</evidence>
<dbReference type="SUPFAM" id="SSF52540">
    <property type="entry name" value="P-loop containing nucleoside triphosphate hydrolases"/>
    <property type="match status" value="1"/>
</dbReference>
<dbReference type="Proteomes" id="UP000008065">
    <property type="component" value="Unassembled WGS sequence"/>
</dbReference>
<dbReference type="GO" id="GO:0140359">
    <property type="term" value="F:ABC-type transporter activity"/>
    <property type="evidence" value="ECO:0007669"/>
    <property type="project" value="InterPro"/>
</dbReference>
<evidence type="ECO:0008006" key="14">
    <source>
        <dbReference type="Google" id="ProtNLM"/>
    </source>
</evidence>
<dbReference type="HOGENOM" id="CLU_000604_57_7_1"/>
<dbReference type="InterPro" id="IPR052215">
    <property type="entry name" value="Plant_ABCG"/>
</dbReference>
<keyword evidence="6 8" id="KW-0472">Membrane</keyword>
<dbReference type="RefSeq" id="XP_009854860.1">
    <property type="nucleotide sequence ID" value="XM_009856558.1"/>
</dbReference>
<dbReference type="Pfam" id="PF01061">
    <property type="entry name" value="ABC2_membrane"/>
    <property type="match status" value="1"/>
</dbReference>
<accession>F8MXV8</accession>
<reference evidence="13" key="1">
    <citation type="journal article" date="2011" name="Genetics">
        <title>Massive changes in genome architecture accompany the transition to self-fertility in the filamentous fungus Neurospora tetrasperma.</title>
        <authorList>
            <person name="Ellison C.E."/>
            <person name="Stajich J.E."/>
            <person name="Jacobson D.J."/>
            <person name="Natvig D.O."/>
            <person name="Lapidus A."/>
            <person name="Foster B."/>
            <person name="Aerts A."/>
            <person name="Riley R."/>
            <person name="Lindquist E.A."/>
            <person name="Grigoriev I.V."/>
            <person name="Taylor J.W."/>
        </authorList>
    </citation>
    <scope>NUCLEOTIDE SEQUENCE [LARGE SCALE GENOMIC DNA]</scope>
    <source>
        <strain evidence="13">FGSC 2508 / P0657</strain>
    </source>
</reference>
<evidence type="ECO:0000256" key="8">
    <source>
        <dbReference type="SAM" id="Phobius"/>
    </source>
</evidence>
<protein>
    <recommendedName>
        <fullName evidence="14">ABC transporter domain-containing protein</fullName>
    </recommendedName>
</protein>
<evidence type="ECO:0000259" key="11">
    <source>
        <dbReference type="Pfam" id="PF19055"/>
    </source>
</evidence>
<dbReference type="GO" id="GO:0016020">
    <property type="term" value="C:membrane"/>
    <property type="evidence" value="ECO:0007669"/>
    <property type="project" value="UniProtKB-SubCell"/>
</dbReference>
<evidence type="ECO:0000259" key="9">
    <source>
        <dbReference type="Pfam" id="PF00005"/>
    </source>
</evidence>
<dbReference type="KEGG" id="nte:NEUTE1DRAFT88656"/>
<feature type="transmembrane region" description="Helical" evidence="8">
    <location>
        <begin position="340"/>
        <end position="362"/>
    </location>
</feature>
<dbReference type="Gene3D" id="3.40.50.300">
    <property type="entry name" value="P-loop containing nucleotide triphosphate hydrolases"/>
    <property type="match status" value="1"/>
</dbReference>
<evidence type="ECO:0000313" key="12">
    <source>
        <dbReference type="EMBL" id="EGO53866.1"/>
    </source>
</evidence>
<keyword evidence="5 8" id="KW-1133">Transmembrane helix</keyword>
<organism evidence="12 13">
    <name type="scientific">Neurospora tetrasperma (strain FGSC 2508 / ATCC MYA-4615 / P0657)</name>
    <dbReference type="NCBI Taxonomy" id="510951"/>
    <lineage>
        <taxon>Eukaryota</taxon>
        <taxon>Fungi</taxon>
        <taxon>Dikarya</taxon>
        <taxon>Ascomycota</taxon>
        <taxon>Pezizomycotina</taxon>
        <taxon>Sordariomycetes</taxon>
        <taxon>Sordariomycetidae</taxon>
        <taxon>Sordariales</taxon>
        <taxon>Sordariaceae</taxon>
        <taxon>Neurospora</taxon>
    </lineage>
</organism>
<gene>
    <name evidence="12" type="ORF">NEUTE1DRAFT_88656</name>
</gene>
<dbReference type="GO" id="GO:0016887">
    <property type="term" value="F:ATP hydrolysis activity"/>
    <property type="evidence" value="ECO:0007669"/>
    <property type="project" value="InterPro"/>
</dbReference>
<feature type="domain" description="ABC transporter" evidence="9">
    <location>
        <begin position="75"/>
        <end position="206"/>
    </location>
</feature>
<evidence type="ECO:0000256" key="3">
    <source>
        <dbReference type="ARBA" id="ARBA00022448"/>
    </source>
</evidence>
<keyword evidence="13" id="KW-1185">Reference proteome</keyword>
<name>F8MXV8_NEUT8</name>
<feature type="transmembrane region" description="Helical" evidence="8">
    <location>
        <begin position="481"/>
        <end position="498"/>
    </location>
</feature>
<dbReference type="EMBL" id="GL891323">
    <property type="protein sequence ID" value="EGO53866.1"/>
    <property type="molecule type" value="Genomic_DNA"/>
</dbReference>
<dbReference type="InterPro" id="IPR013525">
    <property type="entry name" value="ABC2_TM"/>
</dbReference>
<dbReference type="VEuPathDB" id="FungiDB:NEUTE1DRAFT_88656"/>
<dbReference type="AlphaFoldDB" id="F8MXV8"/>
<keyword evidence="4 8" id="KW-0812">Transmembrane</keyword>
<dbReference type="InterPro" id="IPR017871">
    <property type="entry name" value="ABC_transporter-like_CS"/>
</dbReference>